<name>A0A3M8DCF1_9BACL</name>
<keyword evidence="1" id="KW-1133">Transmembrane helix</keyword>
<evidence type="ECO:0000313" key="3">
    <source>
        <dbReference type="Proteomes" id="UP000269573"/>
    </source>
</evidence>
<dbReference type="Pfam" id="PF05975">
    <property type="entry name" value="EcsB"/>
    <property type="match status" value="1"/>
</dbReference>
<organism evidence="2 3">
    <name type="scientific">Brevibacillus nitrificans</name>
    <dbReference type="NCBI Taxonomy" id="651560"/>
    <lineage>
        <taxon>Bacteria</taxon>
        <taxon>Bacillati</taxon>
        <taxon>Bacillota</taxon>
        <taxon>Bacilli</taxon>
        <taxon>Bacillales</taxon>
        <taxon>Paenibacillaceae</taxon>
        <taxon>Brevibacillus</taxon>
    </lineage>
</organism>
<feature type="transmembrane region" description="Helical" evidence="1">
    <location>
        <begin position="295"/>
        <end position="325"/>
    </location>
</feature>
<dbReference type="GO" id="GO:0016020">
    <property type="term" value="C:membrane"/>
    <property type="evidence" value="ECO:0007669"/>
    <property type="project" value="InterPro"/>
</dbReference>
<dbReference type="AlphaFoldDB" id="A0A3M8DCF1"/>
<dbReference type="PIRSF" id="PIRSF037259">
    <property type="entry name" value="EcsB_ABC"/>
    <property type="match status" value="1"/>
</dbReference>
<reference evidence="2 3" key="1">
    <citation type="submission" date="2018-10" db="EMBL/GenBank/DDBJ databases">
        <title>Phylogenomics of Brevibacillus.</title>
        <authorList>
            <person name="Dunlap C."/>
        </authorList>
    </citation>
    <scope>NUCLEOTIDE SEQUENCE [LARGE SCALE GENOMIC DNA]</scope>
    <source>
        <strain evidence="2 3">JCM 15774</strain>
    </source>
</reference>
<feature type="transmembrane region" description="Helical" evidence="1">
    <location>
        <begin position="53"/>
        <end position="72"/>
    </location>
</feature>
<feature type="transmembrane region" description="Helical" evidence="1">
    <location>
        <begin position="138"/>
        <end position="159"/>
    </location>
</feature>
<sequence>MKMDVDALFRERMQRFSTELIRYGQYMANGGVLMVAVFLCGLLAYYYPSLVQAIPSWVPVPYLLALVFAFLVTKTPHRTFLLEADLIFLTPAETKMDRYFQKTQVYNFVVQSIGLFLVLLLFLPVYQGKVGMTGAQSWLYWGVPLILKGWNVYSSWIILRLPDKKRQSRFTLARFILTYYVLAWMLSQGSFLAYQHVPYGAVVWMVLLVWFMIRVQSIAKRHRYQWYMFLEMENRLRLRFYQIANQFRDVPSLQLRVKPRRWLLWTAQLIPYGKANAARTLYVKLFLRSGDLAGIYLRLVVISSLLILILPGALGKLAVIAVFLLMSASQLKGMGGQARHRSQTFLLPINEEQRKAAAVWVRRVLLLVQGAVNLLIGLAVWKWWF</sequence>
<feature type="transmembrane region" description="Helical" evidence="1">
    <location>
        <begin position="105"/>
        <end position="126"/>
    </location>
</feature>
<feature type="transmembrane region" description="Helical" evidence="1">
    <location>
        <begin position="20"/>
        <end position="47"/>
    </location>
</feature>
<proteinExistence type="predicted"/>
<protein>
    <submittedName>
        <fullName evidence="2">ABC transporter permease</fullName>
    </submittedName>
</protein>
<keyword evidence="3" id="KW-1185">Reference proteome</keyword>
<dbReference type="EMBL" id="RHHU01000007">
    <property type="protein sequence ID" value="RNB85291.1"/>
    <property type="molecule type" value="Genomic_DNA"/>
</dbReference>
<feature type="transmembrane region" description="Helical" evidence="1">
    <location>
        <begin position="193"/>
        <end position="213"/>
    </location>
</feature>
<gene>
    <name evidence="2" type="ORF">EDM59_12870</name>
</gene>
<comment type="caution">
    <text evidence="2">The sequence shown here is derived from an EMBL/GenBank/DDBJ whole genome shotgun (WGS) entry which is preliminary data.</text>
</comment>
<feature type="transmembrane region" description="Helical" evidence="1">
    <location>
        <begin position="171"/>
        <end position="187"/>
    </location>
</feature>
<evidence type="ECO:0000256" key="1">
    <source>
        <dbReference type="SAM" id="Phobius"/>
    </source>
</evidence>
<feature type="transmembrane region" description="Helical" evidence="1">
    <location>
        <begin position="364"/>
        <end position="384"/>
    </location>
</feature>
<dbReference type="InterPro" id="IPR010288">
    <property type="entry name" value="EcsB_ABC"/>
</dbReference>
<dbReference type="Proteomes" id="UP000269573">
    <property type="component" value="Unassembled WGS sequence"/>
</dbReference>
<evidence type="ECO:0000313" key="2">
    <source>
        <dbReference type="EMBL" id="RNB85291.1"/>
    </source>
</evidence>
<accession>A0A3M8DCF1</accession>
<keyword evidence="1" id="KW-0472">Membrane</keyword>
<keyword evidence="1" id="KW-0812">Transmembrane</keyword>